<dbReference type="Proteomes" id="UP000254802">
    <property type="component" value="Unassembled WGS sequence"/>
</dbReference>
<proteinExistence type="predicted"/>
<protein>
    <submittedName>
        <fullName evidence="1">Adhesion and penetration protein autotransporter</fullName>
        <ecNumber evidence="1">3.4.21.-</ecNumber>
    </submittedName>
</protein>
<organism evidence="1 2">
    <name type="scientific">Mannheimia haemolytica</name>
    <name type="common">Pasteurella haemolytica</name>
    <dbReference type="NCBI Taxonomy" id="75985"/>
    <lineage>
        <taxon>Bacteria</taxon>
        <taxon>Pseudomonadati</taxon>
        <taxon>Pseudomonadota</taxon>
        <taxon>Gammaproteobacteria</taxon>
        <taxon>Pasteurellales</taxon>
        <taxon>Pasteurellaceae</taxon>
        <taxon>Mannheimia</taxon>
    </lineage>
</organism>
<dbReference type="GO" id="GO:0016787">
    <property type="term" value="F:hydrolase activity"/>
    <property type="evidence" value="ECO:0007669"/>
    <property type="project" value="UniProtKB-KW"/>
</dbReference>
<dbReference type="EC" id="3.4.21.-" evidence="1"/>
<name>A0A378MSK4_MANHA</name>
<dbReference type="EMBL" id="UGPN01000002">
    <property type="protein sequence ID" value="STY59084.1"/>
    <property type="molecule type" value="Genomic_DNA"/>
</dbReference>
<gene>
    <name evidence="1" type="primary">hap_1</name>
    <name evidence="1" type="ORF">NCTC10638_00232</name>
</gene>
<dbReference type="STRING" id="75985.WC39_02210"/>
<accession>A0A378MSK4</accession>
<keyword evidence="1" id="KW-0378">Hydrolase</keyword>
<evidence type="ECO:0000313" key="1">
    <source>
        <dbReference type="EMBL" id="STY59084.1"/>
    </source>
</evidence>
<sequence length="119" mass="13511">MRYHHLTSANAQLENTKFETDRVDLLAIQAGLALNKTFIFNELKVKPELGSYFVDASHGTLKTKLNEFSLNQNIGRYFKQEVGITLHYKGVSSSVHAGFTKGNTLQEQKFISLKVGYEW</sequence>
<dbReference type="AlphaFoldDB" id="A0A378MSK4"/>
<reference evidence="1 2" key="1">
    <citation type="submission" date="2018-06" db="EMBL/GenBank/DDBJ databases">
        <authorList>
            <consortium name="Pathogen Informatics"/>
            <person name="Doyle S."/>
        </authorList>
    </citation>
    <scope>NUCLEOTIDE SEQUENCE [LARGE SCALE GENOMIC DNA]</scope>
    <source>
        <strain evidence="1 2">NCTC10638</strain>
    </source>
</reference>
<evidence type="ECO:0000313" key="2">
    <source>
        <dbReference type="Proteomes" id="UP000254802"/>
    </source>
</evidence>